<accession>A0A6A5GEZ5</accession>
<dbReference type="AlphaFoldDB" id="A0A6A5GEZ5"/>
<reference evidence="3 4" key="1">
    <citation type="submission" date="2019-12" db="EMBL/GenBank/DDBJ databases">
        <title>Chromosome-level assembly of the Caenorhabditis remanei genome.</title>
        <authorList>
            <person name="Teterina A.A."/>
            <person name="Willis J.H."/>
            <person name="Phillips P.C."/>
        </authorList>
    </citation>
    <scope>NUCLEOTIDE SEQUENCE [LARGE SCALE GENOMIC DNA]</scope>
    <source>
        <strain evidence="3 4">PX506</strain>
        <tissue evidence="3">Whole organism</tissue>
    </source>
</reference>
<dbReference type="GeneID" id="9820295"/>
<dbReference type="EMBL" id="WUAV01000005">
    <property type="protein sequence ID" value="KAF1753768.1"/>
    <property type="molecule type" value="Genomic_DNA"/>
</dbReference>
<feature type="domain" description="T20D4.11-like" evidence="2">
    <location>
        <begin position="78"/>
        <end position="194"/>
    </location>
</feature>
<comment type="caution">
    <text evidence="3">The sequence shown here is derived from an EMBL/GenBank/DDBJ whole genome shotgun (WGS) entry which is preliminary data.</text>
</comment>
<gene>
    <name evidence="3" type="ORF">GCK72_020325</name>
</gene>
<evidence type="ECO:0000256" key="1">
    <source>
        <dbReference type="SAM" id="SignalP"/>
    </source>
</evidence>
<dbReference type="Proteomes" id="UP000483820">
    <property type="component" value="Chromosome V"/>
</dbReference>
<organism evidence="3 4">
    <name type="scientific">Caenorhabditis remanei</name>
    <name type="common">Caenorhabditis vulgaris</name>
    <dbReference type="NCBI Taxonomy" id="31234"/>
    <lineage>
        <taxon>Eukaryota</taxon>
        <taxon>Metazoa</taxon>
        <taxon>Ecdysozoa</taxon>
        <taxon>Nematoda</taxon>
        <taxon>Chromadorea</taxon>
        <taxon>Rhabditida</taxon>
        <taxon>Rhabditina</taxon>
        <taxon>Rhabditomorpha</taxon>
        <taxon>Rhabditoidea</taxon>
        <taxon>Rhabditidae</taxon>
        <taxon>Peloderinae</taxon>
        <taxon>Caenorhabditis</taxon>
    </lineage>
</organism>
<evidence type="ECO:0000313" key="3">
    <source>
        <dbReference type="EMBL" id="KAF1753768.1"/>
    </source>
</evidence>
<dbReference type="InterPro" id="IPR002542">
    <property type="entry name" value="T20D4.11-like_dom"/>
</dbReference>
<keyword evidence="1" id="KW-0732">Signal</keyword>
<dbReference type="Pfam" id="PF01579">
    <property type="entry name" value="DUF19"/>
    <property type="match status" value="1"/>
</dbReference>
<dbReference type="KEGG" id="crq:GCK72_020325"/>
<feature type="signal peptide" evidence="1">
    <location>
        <begin position="1"/>
        <end position="15"/>
    </location>
</feature>
<evidence type="ECO:0000259" key="2">
    <source>
        <dbReference type="Pfam" id="PF01579"/>
    </source>
</evidence>
<proteinExistence type="predicted"/>
<sequence length="219" mass="25930">MSCFLFLIFLTEVSCRLGTDNDNRHNWYEKKRLKAKCLQRDDATGRHAVRRCWWLEGARSWFHRTSISWFPGQTRNWTYDELTSHCNDYFACMQNTNCYKDYILYETLDRCSHDAFSIGPMSFCDKKLNEIKKSSPDTLSFCAKDYLDGKTSKKWTCESSRALGDCLLPEVKKYCDLDLLPLFKEHQDHRQYYLGCDGRLKFEDLETPYNHTSEIVEIP</sequence>
<dbReference type="RefSeq" id="XP_003116572.2">
    <property type="nucleotide sequence ID" value="XM_003116524.2"/>
</dbReference>
<protein>
    <recommendedName>
        <fullName evidence="2">T20D4.11-like domain-containing protein</fullName>
    </recommendedName>
</protein>
<dbReference type="CTD" id="9820295"/>
<name>A0A6A5GEZ5_CAERE</name>
<feature type="chain" id="PRO_5025340832" description="T20D4.11-like domain-containing protein" evidence="1">
    <location>
        <begin position="16"/>
        <end position="219"/>
    </location>
</feature>
<evidence type="ECO:0000313" key="4">
    <source>
        <dbReference type="Proteomes" id="UP000483820"/>
    </source>
</evidence>